<feature type="transmembrane region" description="Helical" evidence="5">
    <location>
        <begin position="80"/>
        <end position="102"/>
    </location>
</feature>
<evidence type="ECO:0000256" key="1">
    <source>
        <dbReference type="ARBA" id="ARBA00004141"/>
    </source>
</evidence>
<evidence type="ECO:0000313" key="7">
    <source>
        <dbReference type="EMBL" id="QBX88742.1"/>
    </source>
</evidence>
<feature type="transmembrane region" description="Helical" evidence="5">
    <location>
        <begin position="375"/>
        <end position="399"/>
    </location>
</feature>
<feature type="transmembrane region" description="Helical" evidence="5">
    <location>
        <begin position="15"/>
        <end position="34"/>
    </location>
</feature>
<feature type="transmembrane region" description="Helical" evidence="5">
    <location>
        <begin position="419"/>
        <end position="439"/>
    </location>
</feature>
<dbReference type="EMBL" id="MH026109">
    <property type="protein sequence ID" value="QBX88742.1"/>
    <property type="molecule type" value="Genomic_DNA"/>
</dbReference>
<protein>
    <submittedName>
        <fullName evidence="7">NADH dehydrogenase subunit 2</fullName>
    </submittedName>
</protein>
<evidence type="ECO:0000256" key="4">
    <source>
        <dbReference type="ARBA" id="ARBA00023136"/>
    </source>
</evidence>
<dbReference type="NCBIfam" id="TIGR01770">
    <property type="entry name" value="NDH_I_N"/>
    <property type="match status" value="1"/>
</dbReference>
<dbReference type="InterPro" id="IPR010096">
    <property type="entry name" value="NADH-Q_OxRdtase_suN/2"/>
</dbReference>
<evidence type="ECO:0000259" key="6">
    <source>
        <dbReference type="Pfam" id="PF00361"/>
    </source>
</evidence>
<gene>
    <name evidence="7" type="primary">nad2</name>
</gene>
<geneLocation type="mitochondrion" evidence="7"/>
<evidence type="ECO:0000256" key="2">
    <source>
        <dbReference type="ARBA" id="ARBA00022692"/>
    </source>
</evidence>
<dbReference type="PANTHER" id="PTHR22773">
    <property type="entry name" value="NADH DEHYDROGENASE"/>
    <property type="match status" value="1"/>
</dbReference>
<proteinExistence type="inferred from homology"/>
<dbReference type="GO" id="GO:0042773">
    <property type="term" value="P:ATP synthesis coupled electron transport"/>
    <property type="evidence" value="ECO:0007669"/>
    <property type="project" value="InterPro"/>
</dbReference>
<accession>A0A4D6BLE6</accession>
<feature type="transmembrane region" description="Helical" evidence="5">
    <location>
        <begin position="210"/>
        <end position="229"/>
    </location>
</feature>
<keyword evidence="3 5" id="KW-1133">Transmembrane helix</keyword>
<dbReference type="GO" id="GO:0016020">
    <property type="term" value="C:membrane"/>
    <property type="evidence" value="ECO:0007669"/>
    <property type="project" value="UniProtKB-SubCell"/>
</dbReference>
<sequence>MFISMYDLHSILPEMYLFFCVSLLLTYSVIFSTSKSLGYPLINLNIGWLTLQSSLFAIFILLALPLFNFFSWSQLLVSDFFVLGIKLVLLISFICWFFLSLSYVSIEKLNSPEYWILSLLGLIGMLFVVQVCDLLSLYLMVEFQSLVFYVLASFKRTSEFSTESGLKYFIMGAFSSALLLFGSSLLYGLTGLTHFSDYTKLLTGLIISDHLLNFGITLGIALINVSLLFKLSSAPFHMWSPDVYEGAPTSITAFFSILPKLAVLSVLSRLFFIVFHDFINFWQNMILFCAYLSILIGTLGALVQQKWKRFIAYSSINHVGFLLLGFSTGELESIFSIVFYTFVYIIMMFGIFLFVSNLRYYQYPTHYQIRYIKDLTGLSTLNPVLSSTLALILFSMAGIPPLAGFFSKIFVLLPTLQNNMYSLAIFAVLMSCIACFYYIRIIKLMYFDKSENLVVTYPISKEGSLLLTFFLFLVSFLFLDLELFSLFVTRMVLPFLG</sequence>
<feature type="transmembrane region" description="Helical" evidence="5">
    <location>
        <begin position="114"/>
        <end position="131"/>
    </location>
</feature>
<keyword evidence="4 5" id="KW-0472">Membrane</keyword>
<dbReference type="AlphaFoldDB" id="A0A4D6BLE6"/>
<dbReference type="HAMAP" id="MF_00445">
    <property type="entry name" value="NDH1_NuoN_1"/>
    <property type="match status" value="1"/>
</dbReference>
<keyword evidence="7" id="KW-0496">Mitochondrion</keyword>
<evidence type="ECO:0000256" key="3">
    <source>
        <dbReference type="ARBA" id="ARBA00022989"/>
    </source>
</evidence>
<feature type="transmembrane region" description="Helical" evidence="5">
    <location>
        <begin position="310"/>
        <end position="328"/>
    </location>
</feature>
<name>A0A4D6BLE6_9FLOR</name>
<feature type="transmembrane region" description="Helical" evidence="5">
    <location>
        <begin position="465"/>
        <end position="488"/>
    </location>
</feature>
<reference evidence="7" key="1">
    <citation type="journal article" date="2019" name="Phycologia">
        <title>Chloroplast and mitochondrial genomes of Balbiania investiens (Balbianiales, Nemaliophycidae).</title>
        <authorList>
            <person name="Evans J.R."/>
            <person name="StAmour N."/>
            <person name="Verbruggen H."/>
            <person name="Salomaki E.D."/>
            <person name="Vis M.L."/>
        </authorList>
    </citation>
    <scope>NUCLEOTIDE SEQUENCE</scope>
</reference>
<evidence type="ECO:0000256" key="5">
    <source>
        <dbReference type="SAM" id="Phobius"/>
    </source>
</evidence>
<organism evidence="7">
    <name type="scientific">Balbiania investiens</name>
    <dbReference type="NCBI Taxonomy" id="111861"/>
    <lineage>
        <taxon>Eukaryota</taxon>
        <taxon>Rhodophyta</taxon>
        <taxon>Florideophyceae</taxon>
        <taxon>Nemaliophycidae</taxon>
        <taxon>Balbianiales</taxon>
        <taxon>Balbianiaceae</taxon>
        <taxon>Balbiania</taxon>
    </lineage>
</organism>
<dbReference type="InterPro" id="IPR001750">
    <property type="entry name" value="ND/Mrp_TM"/>
</dbReference>
<feature type="transmembrane region" description="Helical" evidence="5">
    <location>
        <begin position="334"/>
        <end position="355"/>
    </location>
</feature>
<dbReference type="GO" id="GO:0008137">
    <property type="term" value="F:NADH dehydrogenase (ubiquinone) activity"/>
    <property type="evidence" value="ECO:0007669"/>
    <property type="project" value="InterPro"/>
</dbReference>
<dbReference type="Pfam" id="PF00361">
    <property type="entry name" value="Proton_antipo_M"/>
    <property type="match status" value="1"/>
</dbReference>
<feature type="domain" description="NADH:quinone oxidoreductase/Mrp antiporter transmembrane" evidence="6">
    <location>
        <begin position="133"/>
        <end position="433"/>
    </location>
</feature>
<feature type="transmembrane region" description="Helical" evidence="5">
    <location>
        <begin position="46"/>
        <end position="68"/>
    </location>
</feature>
<feature type="transmembrane region" description="Helical" evidence="5">
    <location>
        <begin position="166"/>
        <end position="190"/>
    </location>
</feature>
<feature type="transmembrane region" description="Helical" evidence="5">
    <location>
        <begin position="281"/>
        <end position="303"/>
    </location>
</feature>
<comment type="subcellular location">
    <subcellularLocation>
        <location evidence="1">Membrane</location>
        <topology evidence="1">Multi-pass membrane protein</topology>
    </subcellularLocation>
</comment>
<keyword evidence="2 5" id="KW-0812">Transmembrane</keyword>